<dbReference type="Pfam" id="PF11706">
    <property type="entry name" value="zf-CGNR"/>
    <property type="match status" value="1"/>
</dbReference>
<evidence type="ECO:0000259" key="1">
    <source>
        <dbReference type="Pfam" id="PF11706"/>
    </source>
</evidence>
<dbReference type="RefSeq" id="WP_184536244.1">
    <property type="nucleotide sequence ID" value="NZ_JACHJW010000001.1"/>
</dbReference>
<evidence type="ECO:0000313" key="3">
    <source>
        <dbReference type="Proteomes" id="UP000578819"/>
    </source>
</evidence>
<dbReference type="PANTHER" id="PTHR35525:SF3">
    <property type="entry name" value="BLL6575 PROTEIN"/>
    <property type="match status" value="1"/>
</dbReference>
<dbReference type="EMBL" id="JACHJW010000001">
    <property type="protein sequence ID" value="MBB4960472.1"/>
    <property type="molecule type" value="Genomic_DNA"/>
</dbReference>
<dbReference type="InterPro" id="IPR023286">
    <property type="entry name" value="ABATE_dom_sf"/>
</dbReference>
<feature type="domain" description="Zinc finger CGNR" evidence="1">
    <location>
        <begin position="155"/>
        <end position="193"/>
    </location>
</feature>
<dbReference type="Pfam" id="PF07336">
    <property type="entry name" value="ABATE"/>
    <property type="match status" value="1"/>
</dbReference>
<proteinExistence type="predicted"/>
<name>A0A7W7ST28_9ACTN</name>
<comment type="caution">
    <text evidence="2">The sequence shown here is derived from an EMBL/GenBank/DDBJ whole genome shotgun (WGS) entry which is preliminary data.</text>
</comment>
<sequence>MDSVQLSAGGAPLLGEPLPLELANTTYAVRSQLRDGLETVEHLAGWLRDVAGRLGTPLRDRDLAEAGTADLAVARDLRQAIRLIAQATVTGDQPPSAAIDDVNQVIRTAPSWRELRWAAEPSTITASDHPPVAAALAEIAMATVDLFAGPDRAALRPCQGPGCVLYFVKQHPRREWCSGGCGNRARAARYYERTKTRAG</sequence>
<accession>A0A7W7ST28</accession>
<dbReference type="InterPro" id="IPR021005">
    <property type="entry name" value="Znf_CGNR"/>
</dbReference>
<dbReference type="AlphaFoldDB" id="A0A7W7ST28"/>
<organism evidence="2 3">
    <name type="scientific">Micromonospora polyrhachis</name>
    <dbReference type="NCBI Taxonomy" id="1282883"/>
    <lineage>
        <taxon>Bacteria</taxon>
        <taxon>Bacillati</taxon>
        <taxon>Actinomycetota</taxon>
        <taxon>Actinomycetes</taxon>
        <taxon>Micromonosporales</taxon>
        <taxon>Micromonosporaceae</taxon>
        <taxon>Micromonospora</taxon>
    </lineage>
</organism>
<dbReference type="InterPro" id="IPR010852">
    <property type="entry name" value="ABATE"/>
</dbReference>
<keyword evidence="3" id="KW-1185">Reference proteome</keyword>
<dbReference type="Gene3D" id="1.10.3300.10">
    <property type="entry name" value="Jann2411-like domain"/>
    <property type="match status" value="1"/>
</dbReference>
<dbReference type="PANTHER" id="PTHR35525">
    <property type="entry name" value="BLL6575 PROTEIN"/>
    <property type="match status" value="1"/>
</dbReference>
<protein>
    <submittedName>
        <fullName evidence="2">Putative RNA-binding Zn ribbon-like protein</fullName>
    </submittedName>
</protein>
<dbReference type="SUPFAM" id="SSF160904">
    <property type="entry name" value="Jann2411-like"/>
    <property type="match status" value="1"/>
</dbReference>
<evidence type="ECO:0000313" key="2">
    <source>
        <dbReference type="EMBL" id="MBB4960472.1"/>
    </source>
</evidence>
<dbReference type="Proteomes" id="UP000578819">
    <property type="component" value="Unassembled WGS sequence"/>
</dbReference>
<gene>
    <name evidence="2" type="ORF">FHR38_004205</name>
</gene>
<reference evidence="2 3" key="1">
    <citation type="submission" date="2020-08" db="EMBL/GenBank/DDBJ databases">
        <title>Sequencing the genomes of 1000 actinobacteria strains.</title>
        <authorList>
            <person name="Klenk H.-P."/>
        </authorList>
    </citation>
    <scope>NUCLEOTIDE SEQUENCE [LARGE SCALE GENOMIC DNA]</scope>
    <source>
        <strain evidence="2 3">DSM 45886</strain>
    </source>
</reference>